<dbReference type="Pfam" id="PF00356">
    <property type="entry name" value="LacI"/>
    <property type="match status" value="1"/>
</dbReference>
<protein>
    <submittedName>
        <fullName evidence="6">LacI family transcriptional regulator</fullName>
    </submittedName>
</protein>
<dbReference type="AlphaFoldDB" id="A0A4R1N731"/>
<dbReference type="SUPFAM" id="SSF47413">
    <property type="entry name" value="lambda repressor-like DNA-binding domains"/>
    <property type="match status" value="1"/>
</dbReference>
<dbReference type="PROSITE" id="PS50932">
    <property type="entry name" value="HTH_LACI_2"/>
    <property type="match status" value="1"/>
</dbReference>
<dbReference type="Gene3D" id="3.40.50.2300">
    <property type="match status" value="2"/>
</dbReference>
<dbReference type="Proteomes" id="UP000294555">
    <property type="component" value="Unassembled WGS sequence"/>
</dbReference>
<evidence type="ECO:0000313" key="6">
    <source>
        <dbReference type="EMBL" id="TCL03065.1"/>
    </source>
</evidence>
<sequence length="350" mass="38259">MITMQDVARKAGVSKSTVSRVLAGNNYVKESTRQRVFNAIEESGYRPNLVARSLATQNSQSIGLIVTNSIFNGPYFSELLYQTAKMTENYGRQLILVDGKYSAESELESIQFLLDRRCDAVIIYPRFLGEKELMAIIRQHEIPFIVINRNLPLARQHCVFATHQADARQAVGYLIEQGHRDIAFISGAQGSPTAGAREQGYRQALREKGISLNEALMAPGHWSLGSGYEACAELLRRPAGFSALVCSNDDMAIGAAKALREHGKTIPGDISLVSFDDIPVASYFNPPLTTVHVPVAEMIKSALDQVVHVLDGKPVSPLKPFSGELVIRDSVVPGPFAATSRPKKTPVGHL</sequence>
<keyword evidence="1" id="KW-0805">Transcription regulation</keyword>
<dbReference type="GO" id="GO:0003700">
    <property type="term" value="F:DNA-binding transcription factor activity"/>
    <property type="evidence" value="ECO:0007669"/>
    <property type="project" value="TreeGrafter"/>
</dbReference>
<evidence type="ECO:0000256" key="1">
    <source>
        <dbReference type="ARBA" id="ARBA00023015"/>
    </source>
</evidence>
<dbReference type="PROSITE" id="PS50943">
    <property type="entry name" value="HTH_CROC1"/>
    <property type="match status" value="1"/>
</dbReference>
<dbReference type="PRINTS" id="PR00036">
    <property type="entry name" value="HTHLACI"/>
</dbReference>
<proteinExistence type="predicted"/>
<dbReference type="PROSITE" id="PS00356">
    <property type="entry name" value="HTH_LACI_1"/>
    <property type="match status" value="1"/>
</dbReference>
<dbReference type="GO" id="GO:0000976">
    <property type="term" value="F:transcription cis-regulatory region binding"/>
    <property type="evidence" value="ECO:0007669"/>
    <property type="project" value="TreeGrafter"/>
</dbReference>
<dbReference type="RefSeq" id="WP_132921964.1">
    <property type="nucleotide sequence ID" value="NZ_SJOI01000001.1"/>
</dbReference>
<keyword evidence="2" id="KW-0238">DNA-binding</keyword>
<dbReference type="PANTHER" id="PTHR30146:SF67">
    <property type="entry name" value="HTH-TYPE TRANSCRIPTIONAL REGULATOR ASCG"/>
    <property type="match status" value="1"/>
</dbReference>
<dbReference type="InterPro" id="IPR001387">
    <property type="entry name" value="Cro/C1-type_HTH"/>
</dbReference>
<comment type="caution">
    <text evidence="6">The sequence shown here is derived from an EMBL/GenBank/DDBJ whole genome shotgun (WGS) entry which is preliminary data.</text>
</comment>
<evidence type="ECO:0000313" key="7">
    <source>
        <dbReference type="Proteomes" id="UP000294555"/>
    </source>
</evidence>
<evidence type="ECO:0000256" key="3">
    <source>
        <dbReference type="ARBA" id="ARBA00023163"/>
    </source>
</evidence>
<dbReference type="SUPFAM" id="SSF53822">
    <property type="entry name" value="Periplasmic binding protein-like I"/>
    <property type="match status" value="1"/>
</dbReference>
<keyword evidence="7" id="KW-1185">Reference proteome</keyword>
<dbReference type="EMBL" id="SJOI01000001">
    <property type="protein sequence ID" value="TCL03065.1"/>
    <property type="molecule type" value="Genomic_DNA"/>
</dbReference>
<dbReference type="CDD" id="cd01392">
    <property type="entry name" value="HTH_LacI"/>
    <property type="match status" value="1"/>
</dbReference>
<evidence type="ECO:0000259" key="5">
    <source>
        <dbReference type="PROSITE" id="PS50943"/>
    </source>
</evidence>
<dbReference type="CDD" id="cd06270">
    <property type="entry name" value="PBP1_GalS-like"/>
    <property type="match status" value="1"/>
</dbReference>
<name>A0A4R1N731_9GAMM</name>
<dbReference type="SMART" id="SM00354">
    <property type="entry name" value="HTH_LACI"/>
    <property type="match status" value="1"/>
</dbReference>
<dbReference type="InterPro" id="IPR046335">
    <property type="entry name" value="LacI/GalR-like_sensor"/>
</dbReference>
<evidence type="ECO:0000259" key="4">
    <source>
        <dbReference type="PROSITE" id="PS50932"/>
    </source>
</evidence>
<keyword evidence="3" id="KW-0804">Transcription</keyword>
<accession>A0A4R1N731</accession>
<dbReference type="InterPro" id="IPR010982">
    <property type="entry name" value="Lambda_DNA-bd_dom_sf"/>
</dbReference>
<feature type="domain" description="HTH lacI-type" evidence="4">
    <location>
        <begin position="2"/>
        <end position="56"/>
    </location>
</feature>
<dbReference type="InterPro" id="IPR000843">
    <property type="entry name" value="HTH_LacI"/>
</dbReference>
<organism evidence="6 7">
    <name type="scientific">Sodalis ligni</name>
    <dbReference type="NCBI Taxonomy" id="2697027"/>
    <lineage>
        <taxon>Bacteria</taxon>
        <taxon>Pseudomonadati</taxon>
        <taxon>Pseudomonadota</taxon>
        <taxon>Gammaproteobacteria</taxon>
        <taxon>Enterobacterales</taxon>
        <taxon>Bruguierivoracaceae</taxon>
        <taxon>Sodalis</taxon>
    </lineage>
</organism>
<dbReference type="InterPro" id="IPR028082">
    <property type="entry name" value="Peripla_BP_I"/>
</dbReference>
<gene>
    <name evidence="6" type="ORF">EZJ58_1106</name>
</gene>
<dbReference type="Gene3D" id="1.10.260.40">
    <property type="entry name" value="lambda repressor-like DNA-binding domains"/>
    <property type="match status" value="1"/>
</dbReference>
<dbReference type="Pfam" id="PF13377">
    <property type="entry name" value="Peripla_BP_3"/>
    <property type="match status" value="1"/>
</dbReference>
<reference evidence="6 7" key="1">
    <citation type="submission" date="2019-02" db="EMBL/GenBank/DDBJ databases">
        <title>Investigation of anaerobic lignin degradation for improved lignocellulosic biofuels.</title>
        <authorList>
            <person name="Deangelis K."/>
        </authorList>
    </citation>
    <scope>NUCLEOTIDE SEQUENCE [LARGE SCALE GENOMIC DNA]</scope>
    <source>
        <strain evidence="6 7">159R</strain>
    </source>
</reference>
<dbReference type="PANTHER" id="PTHR30146">
    <property type="entry name" value="LACI-RELATED TRANSCRIPTIONAL REPRESSOR"/>
    <property type="match status" value="1"/>
</dbReference>
<dbReference type="OrthoDB" id="9798934at2"/>
<evidence type="ECO:0000256" key="2">
    <source>
        <dbReference type="ARBA" id="ARBA00023125"/>
    </source>
</evidence>
<feature type="domain" description="HTH cro/C1-type" evidence="5">
    <location>
        <begin position="2"/>
        <end position="32"/>
    </location>
</feature>